<evidence type="ECO:0000259" key="9">
    <source>
        <dbReference type="PROSITE" id="PS50011"/>
    </source>
</evidence>
<feature type="compositionally biased region" description="Low complexity" evidence="8">
    <location>
        <begin position="517"/>
        <end position="533"/>
    </location>
</feature>
<dbReference type="GO" id="GO:0007094">
    <property type="term" value="P:mitotic spindle assembly checkpoint signaling"/>
    <property type="evidence" value="ECO:0007669"/>
    <property type="project" value="InterPro"/>
</dbReference>
<name>A0AA36G3G5_9BILA</name>
<sequence length="912" mass="101825">MNHRELKPLLTDLWRSSLQRDEDAEALLDYALSVVRAALLSRNPDYEKTTAIVVARTITSDLKLTPVFNDDRLYSIYKIVFERANTPSLQLYDRAFKEGFFHKNTNFYIGWLKECAVVEDYETRDKVVRLAIANVPQIIDNEEFESYKQCDKPDLNQTEAIFRNRRRSSISQLTARTAPEAPSAVPCGPKQRIRVPPAVLNGNSQEEFRIAYLADYFEDDDMDISINGESVAAPSGSARRQSMLKEPELFPIIEDAERSNNSQEGNVSGPSGKRAFPNSADMVPSPARAPVGPKTTRLESPKVPTTFSQSPGASFTTRIIQAATNIFCDQESSLANDEKPVQNLDENEGSRIRTRATSDEFRQPFAAIRVQEELAKTPSKTAAKISPLEKRRIEEDFSMAAPTRQSLLPGDLTMGFDVNEPTMAAPWRQNTGQRFVTTSSPLQSEKNQLSESLFIRRLEKEVAGIVEEEFNTDPALLMEAPSSEDDDDILGIGTTRKAPYRRRSIFAGRTSMVGKGSSSSSFSQKSAQPSSPKMDALTQDVKKIQIVNTDEVVQAPDADMTGVGLPTTVTSRINPWCAEVRRSVMAQFQAVNVHEIEEACVQLRVGSTMKVGGEEFAVEGLLGQGGFAKVYRARNLEDNATWALKYEVPSCAWEAYILEAIHCRAPSTIHPALMQIEEMYIFRNASLLVNEYLPYGNLLQCINRVSGDLSYPLTSFLFLQLAKVVKEIHAAGIIHGDLKPDNFMFIAKIPDSLSTRVDDLLEVSNILRVIDWGRAIDYASLPEGTTFHGRAGTKCFDCPEMMDGRPWTYQTDFFAFAASFYVASTRTYGNATNASNIYRFEKAIPRRRPEFAPLTEMFTMLLNIPSCAEMPAWDKIIELLTAALRAGFNGTQWVEAAKRYNASIEAHEKSNA</sequence>
<feature type="compositionally biased region" description="Polar residues" evidence="8">
    <location>
        <begin position="259"/>
        <end position="269"/>
    </location>
</feature>
<evidence type="ECO:0000256" key="8">
    <source>
        <dbReference type="SAM" id="MobiDB-lite"/>
    </source>
</evidence>
<comment type="subcellular location">
    <subcellularLocation>
        <location evidence="1">Chromosome</location>
        <location evidence="1">Centromere</location>
        <location evidence="1">Kinetochore</location>
    </subcellularLocation>
</comment>
<dbReference type="Proteomes" id="UP001177023">
    <property type="component" value="Unassembled WGS sequence"/>
</dbReference>
<dbReference type="PROSITE" id="PS00107">
    <property type="entry name" value="PROTEIN_KINASE_ATP"/>
    <property type="match status" value="1"/>
</dbReference>
<feature type="region of interest" description="Disordered" evidence="8">
    <location>
        <begin position="509"/>
        <end position="534"/>
    </location>
</feature>
<keyword evidence="2" id="KW-0158">Chromosome</keyword>
<evidence type="ECO:0000256" key="4">
    <source>
        <dbReference type="ARBA" id="ARBA00022838"/>
    </source>
</evidence>
<dbReference type="PANTHER" id="PTHR14030:SF4">
    <property type="entry name" value="BUB1 KINASE, ISOFORM A-RELATED"/>
    <property type="match status" value="1"/>
</dbReference>
<keyword evidence="11" id="KW-1185">Reference proteome</keyword>
<dbReference type="PROSITE" id="PS50011">
    <property type="entry name" value="PROTEIN_KINASE_DOM"/>
    <property type="match status" value="1"/>
</dbReference>
<dbReference type="InterPro" id="IPR000719">
    <property type="entry name" value="Prot_kinase_dom"/>
</dbReference>
<dbReference type="EMBL" id="CATQJA010002631">
    <property type="protein sequence ID" value="CAJ0574513.1"/>
    <property type="molecule type" value="Genomic_DNA"/>
</dbReference>
<dbReference type="GO" id="GO:0000776">
    <property type="term" value="C:kinetochore"/>
    <property type="evidence" value="ECO:0007669"/>
    <property type="project" value="UniProtKB-KW"/>
</dbReference>
<accession>A0AA36G3G5</accession>
<keyword evidence="4" id="KW-0995">Kinetochore</keyword>
<dbReference type="GO" id="GO:0005634">
    <property type="term" value="C:nucleus"/>
    <property type="evidence" value="ECO:0007669"/>
    <property type="project" value="TreeGrafter"/>
</dbReference>
<keyword evidence="6" id="KW-0137">Centromere</keyword>
<dbReference type="Pfam" id="PF00069">
    <property type="entry name" value="Pkinase"/>
    <property type="match status" value="1"/>
</dbReference>
<dbReference type="InterPro" id="IPR017441">
    <property type="entry name" value="Protein_kinase_ATP_BS"/>
</dbReference>
<feature type="domain" description="Protein kinase" evidence="9">
    <location>
        <begin position="616"/>
        <end position="912"/>
    </location>
</feature>
<organism evidence="10 11">
    <name type="scientific">Mesorhabditis spiculigera</name>
    <dbReference type="NCBI Taxonomy" id="96644"/>
    <lineage>
        <taxon>Eukaryota</taxon>
        <taxon>Metazoa</taxon>
        <taxon>Ecdysozoa</taxon>
        <taxon>Nematoda</taxon>
        <taxon>Chromadorea</taxon>
        <taxon>Rhabditida</taxon>
        <taxon>Rhabditina</taxon>
        <taxon>Rhabditomorpha</taxon>
        <taxon>Rhabditoidea</taxon>
        <taxon>Rhabditidae</taxon>
        <taxon>Mesorhabditinae</taxon>
        <taxon>Mesorhabditis</taxon>
    </lineage>
</organism>
<dbReference type="Gene3D" id="1.10.510.10">
    <property type="entry name" value="Transferase(Phosphotransferase) domain 1"/>
    <property type="match status" value="1"/>
</dbReference>
<feature type="region of interest" description="Disordered" evidence="8">
    <location>
        <begin position="255"/>
        <end position="311"/>
    </location>
</feature>
<dbReference type="SMART" id="SM00220">
    <property type="entry name" value="S_TKc"/>
    <property type="match status" value="1"/>
</dbReference>
<keyword evidence="5 7" id="KW-0067">ATP-binding</keyword>
<evidence type="ECO:0000256" key="2">
    <source>
        <dbReference type="ARBA" id="ARBA00022454"/>
    </source>
</evidence>
<comment type="caution">
    <text evidence="10">The sequence shown here is derived from an EMBL/GenBank/DDBJ whole genome shotgun (WGS) entry which is preliminary data.</text>
</comment>
<dbReference type="PANTHER" id="PTHR14030">
    <property type="entry name" value="MITOTIC CHECKPOINT SERINE/THREONINE-PROTEIN KINASE BUB1"/>
    <property type="match status" value="1"/>
</dbReference>
<evidence type="ECO:0000313" key="10">
    <source>
        <dbReference type="EMBL" id="CAJ0574513.1"/>
    </source>
</evidence>
<evidence type="ECO:0000256" key="6">
    <source>
        <dbReference type="ARBA" id="ARBA00023328"/>
    </source>
</evidence>
<evidence type="ECO:0000256" key="1">
    <source>
        <dbReference type="ARBA" id="ARBA00004629"/>
    </source>
</evidence>
<dbReference type="SUPFAM" id="SSF56112">
    <property type="entry name" value="Protein kinase-like (PK-like)"/>
    <property type="match status" value="1"/>
</dbReference>
<feature type="binding site" evidence="7">
    <location>
        <position position="645"/>
    </location>
    <ligand>
        <name>ATP</name>
        <dbReference type="ChEBI" id="CHEBI:30616"/>
    </ligand>
</feature>
<evidence type="ECO:0000256" key="7">
    <source>
        <dbReference type="PROSITE-ProRule" id="PRU10141"/>
    </source>
</evidence>
<keyword evidence="3 7" id="KW-0547">Nucleotide-binding</keyword>
<dbReference type="GO" id="GO:0032991">
    <property type="term" value="C:protein-containing complex"/>
    <property type="evidence" value="ECO:0007669"/>
    <property type="project" value="UniProtKB-ARBA"/>
</dbReference>
<gene>
    <name evidence="10" type="ORF">MSPICULIGERA_LOCUS12846</name>
</gene>
<dbReference type="InterPro" id="IPR015661">
    <property type="entry name" value="Bub1/Mad3"/>
</dbReference>
<dbReference type="PROSITE" id="PS00108">
    <property type="entry name" value="PROTEIN_KINASE_ST"/>
    <property type="match status" value="1"/>
</dbReference>
<dbReference type="GO" id="GO:0005524">
    <property type="term" value="F:ATP binding"/>
    <property type="evidence" value="ECO:0007669"/>
    <property type="project" value="UniProtKB-UniRule"/>
</dbReference>
<protein>
    <recommendedName>
        <fullName evidence="9">Protein kinase domain-containing protein</fullName>
    </recommendedName>
</protein>
<reference evidence="10" key="1">
    <citation type="submission" date="2023-06" db="EMBL/GenBank/DDBJ databases">
        <authorList>
            <person name="Delattre M."/>
        </authorList>
    </citation>
    <scope>NUCLEOTIDE SEQUENCE</scope>
    <source>
        <strain evidence="10">AF72</strain>
    </source>
</reference>
<dbReference type="GO" id="GO:0004672">
    <property type="term" value="F:protein kinase activity"/>
    <property type="evidence" value="ECO:0007669"/>
    <property type="project" value="InterPro"/>
</dbReference>
<feature type="non-terminal residue" evidence="10">
    <location>
        <position position="912"/>
    </location>
</feature>
<dbReference type="GO" id="GO:0051754">
    <property type="term" value="P:meiotic sister chromatid cohesion, centromeric"/>
    <property type="evidence" value="ECO:0007669"/>
    <property type="project" value="TreeGrafter"/>
</dbReference>
<evidence type="ECO:0000256" key="5">
    <source>
        <dbReference type="ARBA" id="ARBA00022840"/>
    </source>
</evidence>
<evidence type="ECO:0000256" key="3">
    <source>
        <dbReference type="ARBA" id="ARBA00022741"/>
    </source>
</evidence>
<evidence type="ECO:0000313" key="11">
    <source>
        <dbReference type="Proteomes" id="UP001177023"/>
    </source>
</evidence>
<dbReference type="InterPro" id="IPR011009">
    <property type="entry name" value="Kinase-like_dom_sf"/>
</dbReference>
<proteinExistence type="predicted"/>
<dbReference type="AlphaFoldDB" id="A0AA36G3G5"/>
<dbReference type="InterPro" id="IPR008271">
    <property type="entry name" value="Ser/Thr_kinase_AS"/>
</dbReference>